<organism evidence="6 7">
    <name type="scientific">Reticulomyxa filosa</name>
    <dbReference type="NCBI Taxonomy" id="46433"/>
    <lineage>
        <taxon>Eukaryota</taxon>
        <taxon>Sar</taxon>
        <taxon>Rhizaria</taxon>
        <taxon>Retaria</taxon>
        <taxon>Foraminifera</taxon>
        <taxon>Monothalamids</taxon>
        <taxon>Reticulomyxidae</taxon>
        <taxon>Reticulomyxa</taxon>
    </lineage>
</organism>
<feature type="compositionally biased region" description="Basic and acidic residues" evidence="5">
    <location>
        <begin position="90"/>
        <end position="104"/>
    </location>
</feature>
<evidence type="ECO:0000256" key="3">
    <source>
        <dbReference type="ARBA" id="ARBA00023163"/>
    </source>
</evidence>
<proteinExistence type="predicted"/>
<keyword evidence="7" id="KW-1185">Reference proteome</keyword>
<dbReference type="GO" id="GO:0003677">
    <property type="term" value="F:DNA binding"/>
    <property type="evidence" value="ECO:0007669"/>
    <property type="project" value="InterPro"/>
</dbReference>
<evidence type="ECO:0000256" key="1">
    <source>
        <dbReference type="ARBA" id="ARBA00004123"/>
    </source>
</evidence>
<evidence type="ECO:0000313" key="6">
    <source>
        <dbReference type="EMBL" id="ETO18001.1"/>
    </source>
</evidence>
<dbReference type="EMBL" id="ASPP01015654">
    <property type="protein sequence ID" value="ETO18001.1"/>
    <property type="molecule type" value="Genomic_DNA"/>
</dbReference>
<gene>
    <name evidence="6" type="ORF">RFI_19290</name>
</gene>
<dbReference type="GO" id="GO:0005666">
    <property type="term" value="C:RNA polymerase III complex"/>
    <property type="evidence" value="ECO:0007669"/>
    <property type="project" value="InterPro"/>
</dbReference>
<name>X6MWJ1_RETFI</name>
<feature type="region of interest" description="Disordered" evidence="5">
    <location>
        <begin position="117"/>
        <end position="163"/>
    </location>
</feature>
<feature type="region of interest" description="Disordered" evidence="5">
    <location>
        <begin position="85"/>
        <end position="104"/>
    </location>
</feature>
<dbReference type="PANTHER" id="PTHR13408:SF0">
    <property type="entry name" value="DNA-DIRECTED RNA POLYMERASE III SUBUNIT RPC4"/>
    <property type="match status" value="1"/>
</dbReference>
<keyword evidence="2" id="KW-0240">DNA-directed RNA polymerase</keyword>
<dbReference type="AlphaFoldDB" id="X6MWJ1"/>
<feature type="compositionally biased region" description="Acidic residues" evidence="5">
    <location>
        <begin position="138"/>
        <end position="154"/>
    </location>
</feature>
<protein>
    <submittedName>
        <fullName evidence="6">Uncharacterized protein</fullName>
    </submittedName>
</protein>
<keyword evidence="4" id="KW-0539">Nucleus</keyword>
<sequence length="336" mass="37253">MQRREFIPTAGKKKRKIHATTSSEVTTVSENTVSQAPTGAVDIHIQKQQQEQERTKSTTQGTSEVKSKKSGKKTAFEVADAPTLVKSRGGRYERSFGKSEEKKQDIDDLVASMISNQTGSSQYVREPKRRGALKEGTIEDEQATGEQDTDEEILPESAKSEDDHITNFHKHFVPISLSVAKEKPKSHKEAKTFTPGETLKEEFEKSSSSQKTKLLLFQIPAVLPMQLVTNELEVTGNDNRFSVSTLAQCGNGRIGTLQIRKSGKAQLVLGKCGRGNHKEFVMDVNPSCEFDCFQEVMSLKAHHTTDLVEVVSTCTVVGEVQPKDFYVCSYPPTQLL</sequence>
<evidence type="ECO:0000313" key="7">
    <source>
        <dbReference type="Proteomes" id="UP000023152"/>
    </source>
</evidence>
<evidence type="ECO:0000256" key="5">
    <source>
        <dbReference type="SAM" id="MobiDB-lite"/>
    </source>
</evidence>
<feature type="compositionally biased region" description="Low complexity" evidence="5">
    <location>
        <begin position="20"/>
        <end position="34"/>
    </location>
</feature>
<dbReference type="Pfam" id="PF05132">
    <property type="entry name" value="RNA_pol_Rpc4"/>
    <property type="match status" value="1"/>
</dbReference>
<comment type="subcellular location">
    <subcellularLocation>
        <location evidence="1">Nucleus</location>
    </subcellularLocation>
</comment>
<reference evidence="6 7" key="1">
    <citation type="journal article" date="2013" name="Curr. Biol.">
        <title>The Genome of the Foraminiferan Reticulomyxa filosa.</title>
        <authorList>
            <person name="Glockner G."/>
            <person name="Hulsmann N."/>
            <person name="Schleicher M."/>
            <person name="Noegel A.A."/>
            <person name="Eichinger L."/>
            <person name="Gallinger C."/>
            <person name="Pawlowski J."/>
            <person name="Sierra R."/>
            <person name="Euteneuer U."/>
            <person name="Pillet L."/>
            <person name="Moustafa A."/>
            <person name="Platzer M."/>
            <person name="Groth M."/>
            <person name="Szafranski K."/>
            <person name="Schliwa M."/>
        </authorList>
    </citation>
    <scope>NUCLEOTIDE SEQUENCE [LARGE SCALE GENOMIC DNA]</scope>
</reference>
<accession>X6MWJ1</accession>
<evidence type="ECO:0000256" key="4">
    <source>
        <dbReference type="ARBA" id="ARBA00023242"/>
    </source>
</evidence>
<dbReference type="PANTHER" id="PTHR13408">
    <property type="entry name" value="DNA-DIRECTED RNA POLYMERASE III"/>
    <property type="match status" value="1"/>
</dbReference>
<feature type="region of interest" description="Disordered" evidence="5">
    <location>
        <begin position="1"/>
        <end position="75"/>
    </location>
</feature>
<dbReference type="Proteomes" id="UP000023152">
    <property type="component" value="Unassembled WGS sequence"/>
</dbReference>
<comment type="caution">
    <text evidence="6">The sequence shown here is derived from an EMBL/GenBank/DDBJ whole genome shotgun (WGS) entry which is preliminary data.</text>
</comment>
<evidence type="ECO:0000256" key="2">
    <source>
        <dbReference type="ARBA" id="ARBA00022478"/>
    </source>
</evidence>
<dbReference type="InterPro" id="IPR007811">
    <property type="entry name" value="RPC4"/>
</dbReference>
<keyword evidence="3" id="KW-0804">Transcription</keyword>
<dbReference type="OrthoDB" id="5836119at2759"/>
<dbReference type="GO" id="GO:0042797">
    <property type="term" value="P:tRNA transcription by RNA polymerase III"/>
    <property type="evidence" value="ECO:0007669"/>
    <property type="project" value="TreeGrafter"/>
</dbReference>